<dbReference type="OrthoDB" id="2160638at2759"/>
<accession>A0A813GTM1</accession>
<proteinExistence type="predicted"/>
<dbReference type="GO" id="GO:0005634">
    <property type="term" value="C:nucleus"/>
    <property type="evidence" value="ECO:0007669"/>
    <property type="project" value="TreeGrafter"/>
</dbReference>
<dbReference type="Proteomes" id="UP000654075">
    <property type="component" value="Unassembled WGS sequence"/>
</dbReference>
<protein>
    <recommendedName>
        <fullName evidence="1">SET domain-containing protein</fullName>
    </recommendedName>
</protein>
<keyword evidence="3" id="KW-1185">Reference proteome</keyword>
<name>A0A813GTM1_POLGL</name>
<dbReference type="Pfam" id="PF00856">
    <property type="entry name" value="SET"/>
    <property type="match status" value="1"/>
</dbReference>
<reference evidence="2" key="1">
    <citation type="submission" date="2021-02" db="EMBL/GenBank/DDBJ databases">
        <authorList>
            <person name="Dougan E. K."/>
            <person name="Rhodes N."/>
            <person name="Thang M."/>
            <person name="Chan C."/>
        </authorList>
    </citation>
    <scope>NUCLEOTIDE SEQUENCE</scope>
</reference>
<dbReference type="CDD" id="cd20071">
    <property type="entry name" value="SET_SMYD"/>
    <property type="match status" value="1"/>
</dbReference>
<organism evidence="2 3">
    <name type="scientific">Polarella glacialis</name>
    <name type="common">Dinoflagellate</name>
    <dbReference type="NCBI Taxonomy" id="89957"/>
    <lineage>
        <taxon>Eukaryota</taxon>
        <taxon>Sar</taxon>
        <taxon>Alveolata</taxon>
        <taxon>Dinophyceae</taxon>
        <taxon>Suessiales</taxon>
        <taxon>Suessiaceae</taxon>
        <taxon>Polarella</taxon>
    </lineage>
</organism>
<comment type="caution">
    <text evidence="2">The sequence shown here is derived from an EMBL/GenBank/DDBJ whole genome shotgun (WGS) entry which is preliminary data.</text>
</comment>
<feature type="domain" description="SET" evidence="1">
    <location>
        <begin position="30"/>
        <end position="138"/>
    </location>
</feature>
<dbReference type="EMBL" id="CAJNNV010029457">
    <property type="protein sequence ID" value="CAE8628673.1"/>
    <property type="molecule type" value="Genomic_DNA"/>
</dbReference>
<dbReference type="AlphaFoldDB" id="A0A813GTM1"/>
<dbReference type="PROSITE" id="PS50280">
    <property type="entry name" value="SET"/>
    <property type="match status" value="1"/>
</dbReference>
<sequence>MLREEPYIFDNQEADFAGVAAIHALAAKEEGFELRPVPGDEDEGEDKLRAEAARWLQGVEGMTAERASEALSAARNNGFCTTFPGGPESEPMLLFRRMCIFNHSCAPNCCGFRDESGVSQVLAIREVEEGAELLIHYSEELILLPSDLRRSFLRGRFGFDCQCVRCEKKDEVGAMVDVFLNKTAEGRAVGGQEESQLLHAMRMAHSSLCTMQKQGGKPAGFGFRNFDSLPEALAAVDAAMPAISAYGATTFWARHHVRGLRCQVLEELGRDAATFLALAEHADASWRLLPRYCDGLKNIWERFQQVKDRLPSALRPRFEQSAATQFGEGLRGLEIDVTQLQAWLREAAAVGRGPVSGDDMVKVAA</sequence>
<dbReference type="InterPro" id="IPR050869">
    <property type="entry name" value="H3K4_H4K5_MeTrfase"/>
</dbReference>
<dbReference type="InterPro" id="IPR001214">
    <property type="entry name" value="SET_dom"/>
</dbReference>
<dbReference type="SUPFAM" id="SSF82199">
    <property type="entry name" value="SET domain"/>
    <property type="match status" value="1"/>
</dbReference>
<dbReference type="PANTHER" id="PTHR12197:SF251">
    <property type="entry name" value="EG:BACR7C10.4 PROTEIN"/>
    <property type="match status" value="1"/>
</dbReference>
<dbReference type="Gene3D" id="2.170.270.10">
    <property type="entry name" value="SET domain"/>
    <property type="match status" value="1"/>
</dbReference>
<dbReference type="PANTHER" id="PTHR12197">
    <property type="entry name" value="HISTONE-LYSINE N-METHYLTRANSFERASE SMYD"/>
    <property type="match status" value="1"/>
</dbReference>
<gene>
    <name evidence="2" type="ORF">PGLA1383_LOCUS45279</name>
</gene>
<evidence type="ECO:0000259" key="1">
    <source>
        <dbReference type="PROSITE" id="PS50280"/>
    </source>
</evidence>
<evidence type="ECO:0000313" key="3">
    <source>
        <dbReference type="Proteomes" id="UP000654075"/>
    </source>
</evidence>
<evidence type="ECO:0000313" key="2">
    <source>
        <dbReference type="EMBL" id="CAE8628673.1"/>
    </source>
</evidence>
<dbReference type="InterPro" id="IPR046341">
    <property type="entry name" value="SET_dom_sf"/>
</dbReference>